<keyword evidence="1" id="KW-0863">Zinc-finger</keyword>
<feature type="domain" description="RING-type" evidence="2">
    <location>
        <begin position="217"/>
        <end position="265"/>
    </location>
</feature>
<organism evidence="3">
    <name type="scientific">Mytilinidion resinicola</name>
    <dbReference type="NCBI Taxonomy" id="574789"/>
    <lineage>
        <taxon>Eukaryota</taxon>
        <taxon>Fungi</taxon>
        <taxon>Dikarya</taxon>
        <taxon>Ascomycota</taxon>
        <taxon>Pezizomycotina</taxon>
        <taxon>Dothideomycetes</taxon>
        <taxon>Pleosporomycetidae</taxon>
        <taxon>Mytilinidiales</taxon>
        <taxon>Mytilinidiaceae</taxon>
        <taxon>Mytilinidion</taxon>
    </lineage>
</organism>
<dbReference type="Proteomes" id="UP000504636">
    <property type="component" value="Unplaced"/>
</dbReference>
<dbReference type="Pfam" id="PF13639">
    <property type="entry name" value="zf-RING_2"/>
    <property type="match status" value="1"/>
</dbReference>
<reference evidence="5" key="2">
    <citation type="submission" date="2020-04" db="EMBL/GenBank/DDBJ databases">
        <authorList>
            <consortium name="NCBI Genome Project"/>
        </authorList>
    </citation>
    <scope>NUCLEOTIDE SEQUENCE</scope>
    <source>
        <strain evidence="5">CBS 304.34</strain>
    </source>
</reference>
<dbReference type="GO" id="GO:0008270">
    <property type="term" value="F:zinc ion binding"/>
    <property type="evidence" value="ECO:0007669"/>
    <property type="project" value="UniProtKB-KW"/>
</dbReference>
<name>A0A6A6Y5E8_9PEZI</name>
<reference evidence="3 5" key="1">
    <citation type="journal article" date="2020" name="Stud. Mycol.">
        <title>101 Dothideomycetes genomes: a test case for predicting lifestyles and emergence of pathogens.</title>
        <authorList>
            <person name="Haridas S."/>
            <person name="Albert R."/>
            <person name="Binder M."/>
            <person name="Bloem J."/>
            <person name="Labutti K."/>
            <person name="Salamov A."/>
            <person name="Andreopoulos B."/>
            <person name="Baker S."/>
            <person name="Barry K."/>
            <person name="Bills G."/>
            <person name="Bluhm B."/>
            <person name="Cannon C."/>
            <person name="Castanera R."/>
            <person name="Culley D."/>
            <person name="Daum C."/>
            <person name="Ezra D."/>
            <person name="Gonzalez J."/>
            <person name="Henrissat B."/>
            <person name="Kuo A."/>
            <person name="Liang C."/>
            <person name="Lipzen A."/>
            <person name="Lutzoni F."/>
            <person name="Magnuson J."/>
            <person name="Mondo S."/>
            <person name="Nolan M."/>
            <person name="Ohm R."/>
            <person name="Pangilinan J."/>
            <person name="Park H.-J."/>
            <person name="Ramirez L."/>
            <person name="Alfaro M."/>
            <person name="Sun H."/>
            <person name="Tritt A."/>
            <person name="Yoshinaga Y."/>
            <person name="Zwiers L.-H."/>
            <person name="Turgeon B."/>
            <person name="Goodwin S."/>
            <person name="Spatafora J."/>
            <person name="Crous P."/>
            <person name="Grigoriev I."/>
        </authorList>
    </citation>
    <scope>NUCLEOTIDE SEQUENCE</scope>
    <source>
        <strain evidence="3 5">CBS 304.34</strain>
    </source>
</reference>
<dbReference type="AlphaFoldDB" id="A0A6A6Y5E8"/>
<accession>A0A6A6Y5E8</accession>
<evidence type="ECO:0000313" key="3">
    <source>
        <dbReference type="EMBL" id="KAF2804071.1"/>
    </source>
</evidence>
<dbReference type="SUPFAM" id="SSF57850">
    <property type="entry name" value="RING/U-box"/>
    <property type="match status" value="1"/>
</dbReference>
<keyword evidence="1" id="KW-0479">Metal-binding</keyword>
<sequence>MSNPSLNNTTLTNIMPPADRNMFARTPRVRNLNLSILPTVLGLNPNAPEQDPRLLPAAEKLQEYRYRARLLAAVFEYIAPMFEDTDPSSRPLDFYHAIFAATHPELVQHFPVKLMIPLSRSAQAVIAELCEHYEKHWYNGRKILRELHKDIETVAKANFQLDSRLVNEAFSSDEWVYCGWQAGDGPPTNYDDIARELDGSSGSTIVPCEFPNDEPECSMCFENLDNSEKYRAVSTECQHIFGAHCLRTWIVENFKTTIPLCPKCRRPLFHVQPGREMQCKLANMTWAELEQLLAG</sequence>
<protein>
    <recommendedName>
        <fullName evidence="2">RING-type domain-containing protein</fullName>
    </recommendedName>
</protein>
<dbReference type="PROSITE" id="PS50089">
    <property type="entry name" value="ZF_RING_2"/>
    <property type="match status" value="1"/>
</dbReference>
<keyword evidence="4" id="KW-1185">Reference proteome</keyword>
<dbReference type="InterPro" id="IPR013083">
    <property type="entry name" value="Znf_RING/FYVE/PHD"/>
</dbReference>
<evidence type="ECO:0000313" key="5">
    <source>
        <dbReference type="RefSeq" id="XP_033571035.1"/>
    </source>
</evidence>
<proteinExistence type="predicted"/>
<reference evidence="5" key="3">
    <citation type="submission" date="2025-04" db="UniProtKB">
        <authorList>
            <consortium name="RefSeq"/>
        </authorList>
    </citation>
    <scope>IDENTIFICATION</scope>
    <source>
        <strain evidence="5">CBS 304.34</strain>
    </source>
</reference>
<keyword evidence="1" id="KW-0862">Zinc</keyword>
<dbReference type="RefSeq" id="XP_033571035.1">
    <property type="nucleotide sequence ID" value="XM_033726098.1"/>
</dbReference>
<evidence type="ECO:0000259" key="2">
    <source>
        <dbReference type="PROSITE" id="PS50089"/>
    </source>
</evidence>
<dbReference type="EMBL" id="MU003715">
    <property type="protein sequence ID" value="KAF2804071.1"/>
    <property type="molecule type" value="Genomic_DNA"/>
</dbReference>
<dbReference type="OrthoDB" id="3801431at2759"/>
<evidence type="ECO:0000256" key="1">
    <source>
        <dbReference type="PROSITE-ProRule" id="PRU00175"/>
    </source>
</evidence>
<dbReference type="Gene3D" id="3.30.40.10">
    <property type="entry name" value="Zinc/RING finger domain, C3HC4 (zinc finger)"/>
    <property type="match status" value="1"/>
</dbReference>
<dbReference type="InterPro" id="IPR001841">
    <property type="entry name" value="Znf_RING"/>
</dbReference>
<evidence type="ECO:0000313" key="4">
    <source>
        <dbReference type="Proteomes" id="UP000504636"/>
    </source>
</evidence>
<dbReference type="GeneID" id="54466991"/>
<gene>
    <name evidence="3 5" type="ORF">BDZ99DRAFT_526110</name>
</gene>